<dbReference type="Pfam" id="PF19328">
    <property type="entry name" value="DAP_DH_C"/>
    <property type="match status" value="1"/>
</dbReference>
<evidence type="ECO:0000256" key="1">
    <source>
        <dbReference type="ARBA" id="ARBA00022857"/>
    </source>
</evidence>
<reference evidence="5 6" key="1">
    <citation type="journal article" date="2010" name="ISME J.">
        <title>Fine-scale evolution: genomic, phenotypic and ecological differentiation in two coexisting Salinibacter ruber strains.</title>
        <authorList>
            <person name="Pena A."/>
            <person name="Teeling H."/>
            <person name="Huerta-Cepas J."/>
            <person name="Santos F."/>
            <person name="Yarza P."/>
            <person name="Brito-Echeverria J."/>
            <person name="Lucio M."/>
            <person name="Schmitt-Kopplin P."/>
            <person name="Meseguer I."/>
            <person name="Schenowitz C."/>
            <person name="Dossat C."/>
            <person name="Barbe V."/>
            <person name="Dopazo J."/>
            <person name="Rossello-Mora R."/>
            <person name="Schuler M."/>
            <person name="Glockner F.O."/>
            <person name="Amann R."/>
            <person name="Gabaldon T."/>
            <person name="Anton J."/>
        </authorList>
    </citation>
    <scope>NUCLEOTIDE SEQUENCE [LARGE SCALE GENOMIC DNA]</scope>
    <source>
        <strain evidence="5 6">M8</strain>
    </source>
</reference>
<protein>
    <submittedName>
        <fullName evidence="5">Uncharacterized protein</fullName>
    </submittedName>
</protein>
<proteinExistence type="predicted"/>
<dbReference type="Pfam" id="PF01113">
    <property type="entry name" value="DapB_N"/>
    <property type="match status" value="1"/>
</dbReference>
<dbReference type="EMBL" id="FP565814">
    <property type="protein sequence ID" value="CBH24878.1"/>
    <property type="molecule type" value="Genomic_DNA"/>
</dbReference>
<keyword evidence="2" id="KW-0560">Oxidoreductase</keyword>
<dbReference type="InterPro" id="IPR045760">
    <property type="entry name" value="DAP_DH_C"/>
</dbReference>
<dbReference type="Proteomes" id="UP000000933">
    <property type="component" value="Chromosome"/>
</dbReference>
<sequence>MPPVHSLCQTAIRLVPTDSLRVLQYGLGPIGQAVARTVLEKEPLTLVGAVDIDPDKAGRDVADLVDGEASSTGVHVSDDAESALADTAPDVVLHTTTSFLEGVTDQLVQCARAGAHVVSSTEELSFPHHRSPDTADRLDQVARAEGVALVGTGVNPGYAMDTVPLMATAGCTDVRAVHVERVVDAGERREPLQAKVGAGLSPQAFDEKKEGGGFGHIGLCESLRLVADELGWPVEDITEKLRPVRADGPVDTGVRQVAAGQVAGIHHTAVGQVGGESRLSLDLKMYVGADASYDAVTVDGDPPINLRFQGGIFGDTATVGMLVNMAPRVAAAPPGLHTMADLPVPRAFATSPAAEA</sequence>
<dbReference type="InterPro" id="IPR000846">
    <property type="entry name" value="DapB_N"/>
</dbReference>
<dbReference type="InterPro" id="IPR036291">
    <property type="entry name" value="NAD(P)-bd_dom_sf"/>
</dbReference>
<keyword evidence="1" id="KW-0521">NADP</keyword>
<dbReference type="GO" id="GO:0009089">
    <property type="term" value="P:lysine biosynthetic process via diaminopimelate"/>
    <property type="evidence" value="ECO:0007669"/>
    <property type="project" value="InterPro"/>
</dbReference>
<evidence type="ECO:0000313" key="5">
    <source>
        <dbReference type="EMBL" id="CBH24878.1"/>
    </source>
</evidence>
<reference evidence="6" key="2">
    <citation type="submission" date="2010-04" db="EMBL/GenBank/DDBJ databases">
        <title>Genome sequence of Salinibacter ruber M8.</title>
        <authorList>
            <consortium name="Genoscope"/>
        </authorList>
    </citation>
    <scope>NUCLEOTIDE SEQUENCE [LARGE SCALE GENOMIC DNA]</scope>
    <source>
        <strain evidence="6">M8</strain>
    </source>
</reference>
<evidence type="ECO:0000256" key="2">
    <source>
        <dbReference type="ARBA" id="ARBA00023002"/>
    </source>
</evidence>
<organism evidence="5 6">
    <name type="scientific">Salinibacter ruber (strain M8)</name>
    <dbReference type="NCBI Taxonomy" id="761659"/>
    <lineage>
        <taxon>Bacteria</taxon>
        <taxon>Pseudomonadati</taxon>
        <taxon>Rhodothermota</taxon>
        <taxon>Rhodothermia</taxon>
        <taxon>Rhodothermales</taxon>
        <taxon>Salinibacteraceae</taxon>
        <taxon>Salinibacter</taxon>
    </lineage>
</organism>
<evidence type="ECO:0000313" key="6">
    <source>
        <dbReference type="Proteomes" id="UP000000933"/>
    </source>
</evidence>
<accession>D5HA23</accession>
<evidence type="ECO:0000259" key="4">
    <source>
        <dbReference type="Pfam" id="PF19328"/>
    </source>
</evidence>
<dbReference type="CDD" id="cd24146">
    <property type="entry name" value="nat-AmDH_N_like"/>
    <property type="match status" value="1"/>
</dbReference>
<feature type="domain" description="Dihydrodipicolinate reductase N-terminal" evidence="3">
    <location>
        <begin position="25"/>
        <end position="121"/>
    </location>
</feature>
<gene>
    <name evidence="5" type="ordered locus">SRM_01957</name>
</gene>
<dbReference type="GO" id="GO:0008839">
    <property type="term" value="F:4-hydroxy-tetrahydrodipicolinate reductase"/>
    <property type="evidence" value="ECO:0007669"/>
    <property type="project" value="InterPro"/>
</dbReference>
<feature type="domain" description="2,4-diaminopentanoate dehydrogenase C-terminal" evidence="4">
    <location>
        <begin position="159"/>
        <end position="350"/>
    </location>
</feature>
<dbReference type="HOGENOM" id="CLU_050509_1_1_10"/>
<dbReference type="AlphaFoldDB" id="D5HA23"/>
<dbReference type="SUPFAM" id="SSF51735">
    <property type="entry name" value="NAD(P)-binding Rossmann-fold domains"/>
    <property type="match status" value="1"/>
</dbReference>
<dbReference type="Gene3D" id="3.40.50.720">
    <property type="entry name" value="NAD(P)-binding Rossmann-like Domain"/>
    <property type="match status" value="1"/>
</dbReference>
<dbReference type="KEGG" id="srm:SRM_01957"/>
<name>D5HA23_SALRM</name>
<evidence type="ECO:0000259" key="3">
    <source>
        <dbReference type="Pfam" id="PF01113"/>
    </source>
</evidence>
<dbReference type="PATRIC" id="fig|761659.10.peg.2126"/>